<accession>A0A6A6SS86</accession>
<keyword evidence="1" id="KW-0732">Signal</keyword>
<protein>
    <submittedName>
        <fullName evidence="2">Uncharacterized protein</fullName>
    </submittedName>
</protein>
<reference evidence="2" key="1">
    <citation type="journal article" date="2020" name="Stud. Mycol.">
        <title>101 Dothideomycetes genomes: a test case for predicting lifestyles and emergence of pathogens.</title>
        <authorList>
            <person name="Haridas S."/>
            <person name="Albert R."/>
            <person name="Binder M."/>
            <person name="Bloem J."/>
            <person name="Labutti K."/>
            <person name="Salamov A."/>
            <person name="Andreopoulos B."/>
            <person name="Baker S."/>
            <person name="Barry K."/>
            <person name="Bills G."/>
            <person name="Bluhm B."/>
            <person name="Cannon C."/>
            <person name="Castanera R."/>
            <person name="Culley D."/>
            <person name="Daum C."/>
            <person name="Ezra D."/>
            <person name="Gonzalez J."/>
            <person name="Henrissat B."/>
            <person name="Kuo A."/>
            <person name="Liang C."/>
            <person name="Lipzen A."/>
            <person name="Lutzoni F."/>
            <person name="Magnuson J."/>
            <person name="Mondo S."/>
            <person name="Nolan M."/>
            <person name="Ohm R."/>
            <person name="Pangilinan J."/>
            <person name="Park H.-J."/>
            <person name="Ramirez L."/>
            <person name="Alfaro M."/>
            <person name="Sun H."/>
            <person name="Tritt A."/>
            <person name="Yoshinaga Y."/>
            <person name="Zwiers L.-H."/>
            <person name="Turgeon B."/>
            <person name="Goodwin S."/>
            <person name="Spatafora J."/>
            <person name="Crous P."/>
            <person name="Grigoriev I."/>
        </authorList>
    </citation>
    <scope>NUCLEOTIDE SEQUENCE</scope>
    <source>
        <strain evidence="2">CBS 122681</strain>
    </source>
</reference>
<dbReference type="Proteomes" id="UP000799324">
    <property type="component" value="Unassembled WGS sequence"/>
</dbReference>
<evidence type="ECO:0000313" key="2">
    <source>
        <dbReference type="EMBL" id="KAF2650510.1"/>
    </source>
</evidence>
<evidence type="ECO:0000256" key="1">
    <source>
        <dbReference type="SAM" id="SignalP"/>
    </source>
</evidence>
<proteinExistence type="predicted"/>
<feature type="chain" id="PRO_5025651718" evidence="1">
    <location>
        <begin position="20"/>
        <end position="620"/>
    </location>
</feature>
<name>A0A6A6SS86_9PLEO</name>
<dbReference type="OrthoDB" id="2142213at2759"/>
<keyword evidence="3" id="KW-1185">Reference proteome</keyword>
<dbReference type="AlphaFoldDB" id="A0A6A6SS86"/>
<dbReference type="EMBL" id="MU004452">
    <property type="protein sequence ID" value="KAF2650510.1"/>
    <property type="molecule type" value="Genomic_DNA"/>
</dbReference>
<evidence type="ECO:0000313" key="3">
    <source>
        <dbReference type="Proteomes" id="UP000799324"/>
    </source>
</evidence>
<feature type="signal peptide" evidence="1">
    <location>
        <begin position="1"/>
        <end position="19"/>
    </location>
</feature>
<sequence length="620" mass="70342">MRSSLFVSGLGLLVLGAAGAPIDPVPANKKVLDPPIPDLSQYLLRDLNSYQGVVKAWDEGKTFEVCKTWFDKLGLKVQDSETSDLVYSDCDEPWSVCRHKDAEWVGDVVKEYFGRVPTRMRSNIRHLVNLPAMNGNSSVIHDRNLNTLVVIGKPSFHEFLAGAAKPLAFNNRGYKAVGPFYNSQYWKDAVAKDTNVANEESEYSDECNLAQETVITLFDVRDTAGIKWLAPNADGIKNQMASIKAHILPDTLNPSEKFNSRPSTLPSSLSSSFFSLPSFFPFPRSTPSPVLPLLPFYPDIDYMALFNTTQLKERLLKMPSSNICWPLVCGAIVCYAVADTSHLPDLDDIYRLIFTLLYVAIWVYFLLEYHNYKSLSPNTPPSTSSNLRALAAAASANELKTAPPTPGTPETDNPTWAIESSRILPGLFDSTDFTTWYPSHLPPTNGLIFGQATYQHISAYLSTLHTRYIKPHPRTLSRHRRAPRSLREDLTAIFHPLQPYYNTATRAYQWLTRPVPGPMLTRRIPCLYPSDALAFPSVEWSESGMWPDPGRMYMDFDIIDEVLYGGRWVLDRVVWNEWTPWGWVAGKVYRGEAGFWWWERRREVLRQVRESWEEDFLAGY</sequence>
<organism evidence="2 3">
    <name type="scientific">Lophiostoma macrostomum CBS 122681</name>
    <dbReference type="NCBI Taxonomy" id="1314788"/>
    <lineage>
        <taxon>Eukaryota</taxon>
        <taxon>Fungi</taxon>
        <taxon>Dikarya</taxon>
        <taxon>Ascomycota</taxon>
        <taxon>Pezizomycotina</taxon>
        <taxon>Dothideomycetes</taxon>
        <taxon>Pleosporomycetidae</taxon>
        <taxon>Pleosporales</taxon>
        <taxon>Lophiostomataceae</taxon>
        <taxon>Lophiostoma</taxon>
    </lineage>
</organism>
<gene>
    <name evidence="2" type="ORF">K491DRAFT_761668</name>
</gene>